<evidence type="ECO:0000256" key="2">
    <source>
        <dbReference type="SAM" id="Phobius"/>
    </source>
</evidence>
<sequence>MDPDMIRPQRSKPCPPTPSPHGENVVEACQHDSYNFREDPLPQSLWPCHQPPRPPSHVRNYYWNDNLDWFSRMQRGDQSLDMGYRMNFRDPLNDFHEDHALRHCIRLQQDTTTMDHRQCKWGTTADMNHPRCWGTTVNHNIAMRIQMVAQLCDVFSLAIYTFSILIFGYIKKKV</sequence>
<protein>
    <submittedName>
        <fullName evidence="3">Uncharacterized protein</fullName>
    </submittedName>
</protein>
<evidence type="ECO:0000256" key="1">
    <source>
        <dbReference type="SAM" id="MobiDB-lite"/>
    </source>
</evidence>
<dbReference type="EMBL" id="CP133612">
    <property type="protein sequence ID" value="WMV12598.1"/>
    <property type="molecule type" value="Genomic_DNA"/>
</dbReference>
<dbReference type="AlphaFoldDB" id="A0AAF0PWZ8"/>
<feature type="transmembrane region" description="Helical" evidence="2">
    <location>
        <begin position="151"/>
        <end position="170"/>
    </location>
</feature>
<evidence type="ECO:0000313" key="3">
    <source>
        <dbReference type="EMBL" id="WMV12598.1"/>
    </source>
</evidence>
<keyword evidence="4" id="KW-1185">Reference proteome</keyword>
<keyword evidence="2" id="KW-1133">Transmembrane helix</keyword>
<keyword evidence="2" id="KW-0472">Membrane</keyword>
<feature type="region of interest" description="Disordered" evidence="1">
    <location>
        <begin position="1"/>
        <end position="22"/>
    </location>
</feature>
<reference evidence="3" key="1">
    <citation type="submission" date="2023-08" db="EMBL/GenBank/DDBJ databases">
        <title>A de novo genome assembly of Solanum verrucosum Schlechtendal, a Mexican diploid species geographically isolated from the other diploid A-genome species in potato relatives.</title>
        <authorList>
            <person name="Hosaka K."/>
        </authorList>
    </citation>
    <scope>NUCLEOTIDE SEQUENCE</scope>
    <source>
        <tissue evidence="3">Young leaves</tissue>
    </source>
</reference>
<dbReference type="Proteomes" id="UP001234989">
    <property type="component" value="Chromosome 1"/>
</dbReference>
<gene>
    <name evidence="3" type="ORF">MTR67_005983</name>
</gene>
<proteinExistence type="predicted"/>
<evidence type="ECO:0000313" key="4">
    <source>
        <dbReference type="Proteomes" id="UP001234989"/>
    </source>
</evidence>
<keyword evidence="2" id="KW-0812">Transmembrane</keyword>
<organism evidence="3 4">
    <name type="scientific">Solanum verrucosum</name>
    <dbReference type="NCBI Taxonomy" id="315347"/>
    <lineage>
        <taxon>Eukaryota</taxon>
        <taxon>Viridiplantae</taxon>
        <taxon>Streptophyta</taxon>
        <taxon>Embryophyta</taxon>
        <taxon>Tracheophyta</taxon>
        <taxon>Spermatophyta</taxon>
        <taxon>Magnoliopsida</taxon>
        <taxon>eudicotyledons</taxon>
        <taxon>Gunneridae</taxon>
        <taxon>Pentapetalae</taxon>
        <taxon>asterids</taxon>
        <taxon>lamiids</taxon>
        <taxon>Solanales</taxon>
        <taxon>Solanaceae</taxon>
        <taxon>Solanoideae</taxon>
        <taxon>Solaneae</taxon>
        <taxon>Solanum</taxon>
    </lineage>
</organism>
<accession>A0AAF0PWZ8</accession>
<name>A0AAF0PWZ8_SOLVR</name>